<proteinExistence type="predicted"/>
<dbReference type="AlphaFoldDB" id="A0A9X3WKT5"/>
<dbReference type="InterPro" id="IPR036249">
    <property type="entry name" value="Thioredoxin-like_sf"/>
</dbReference>
<organism evidence="1 2">
    <name type="scientific">Aquibacillus koreensis</name>
    <dbReference type="NCBI Taxonomy" id="279446"/>
    <lineage>
        <taxon>Bacteria</taxon>
        <taxon>Bacillati</taxon>
        <taxon>Bacillota</taxon>
        <taxon>Bacilli</taxon>
        <taxon>Bacillales</taxon>
        <taxon>Bacillaceae</taxon>
        <taxon>Aquibacillus</taxon>
    </lineage>
</organism>
<protein>
    <submittedName>
        <fullName evidence="1">Glutaredoxin family protein</fullName>
    </submittedName>
</protein>
<evidence type="ECO:0000313" key="1">
    <source>
        <dbReference type="EMBL" id="MDC3420510.1"/>
    </source>
</evidence>
<sequence length="77" mass="8988">MKLVILYTKVNCPLCEDAKQLLEFLQLDHPFELKEVDIYQNDDLLEKYQLMIPVVEIDGVEVDYGQVSIDHISKHLV</sequence>
<dbReference type="PROSITE" id="PS51354">
    <property type="entry name" value="GLUTAREDOXIN_2"/>
    <property type="match status" value="1"/>
</dbReference>
<comment type="caution">
    <text evidence="1">The sequence shown here is derived from an EMBL/GenBank/DDBJ whole genome shotgun (WGS) entry which is preliminary data.</text>
</comment>
<accession>A0A9X3WKT5</accession>
<dbReference type="SUPFAM" id="SSF52833">
    <property type="entry name" value="Thioredoxin-like"/>
    <property type="match status" value="1"/>
</dbReference>
<dbReference type="InterPro" id="IPR008554">
    <property type="entry name" value="Glutaredoxin-like"/>
</dbReference>
<dbReference type="PANTHER" id="PTHR33558:SF1">
    <property type="entry name" value="GLUTAREDOXIN-LIKE PROTEIN C5ORF63 HOMOLOG"/>
    <property type="match status" value="1"/>
</dbReference>
<dbReference type="PANTHER" id="PTHR33558">
    <property type="entry name" value="GLUTAREDOXIN-LIKE PROTEIN C5ORF63 HOMOLOG"/>
    <property type="match status" value="1"/>
</dbReference>
<dbReference type="Gene3D" id="3.40.30.10">
    <property type="entry name" value="Glutaredoxin"/>
    <property type="match status" value="1"/>
</dbReference>
<dbReference type="EMBL" id="JAMQJZ010000005">
    <property type="protein sequence ID" value="MDC3420510.1"/>
    <property type="molecule type" value="Genomic_DNA"/>
</dbReference>
<dbReference type="InterPro" id="IPR052565">
    <property type="entry name" value="Glutaredoxin-like_YDR286C"/>
</dbReference>
<evidence type="ECO:0000313" key="2">
    <source>
        <dbReference type="Proteomes" id="UP001145072"/>
    </source>
</evidence>
<gene>
    <name evidence="1" type="ORF">NC661_09040</name>
</gene>
<dbReference type="RefSeq" id="WP_259869159.1">
    <property type="nucleotide sequence ID" value="NZ_JAMQJZ010000005.1"/>
</dbReference>
<dbReference type="Pfam" id="PF05768">
    <property type="entry name" value="Glrx-like"/>
    <property type="match status" value="1"/>
</dbReference>
<dbReference type="Proteomes" id="UP001145072">
    <property type="component" value="Unassembled WGS sequence"/>
</dbReference>
<keyword evidence="2" id="KW-1185">Reference proteome</keyword>
<reference evidence="1" key="1">
    <citation type="submission" date="2022-06" db="EMBL/GenBank/DDBJ databases">
        <title>Aquibacillus sp. a new bacterium isolated from soil saline samples.</title>
        <authorList>
            <person name="Galisteo C."/>
            <person name="De La Haba R."/>
            <person name="Sanchez-Porro C."/>
            <person name="Ventosa A."/>
        </authorList>
    </citation>
    <scope>NUCLEOTIDE SEQUENCE</scope>
    <source>
        <strain evidence="1">JCM 12387</strain>
    </source>
</reference>
<name>A0A9X3WKT5_9BACI</name>